<dbReference type="AlphaFoldDB" id="A0A1V9F653"/>
<dbReference type="Proteomes" id="UP000192276">
    <property type="component" value="Unassembled WGS sequence"/>
</dbReference>
<feature type="domain" description="SGNH hydrolase-type esterase" evidence="3">
    <location>
        <begin position="31"/>
        <end position="205"/>
    </location>
</feature>
<dbReference type="Pfam" id="PF13472">
    <property type="entry name" value="Lipase_GDSL_2"/>
    <property type="match status" value="1"/>
</dbReference>
<dbReference type="InterPro" id="IPR001375">
    <property type="entry name" value="Peptidase_S9_cat"/>
</dbReference>
<dbReference type="OrthoDB" id="9796689at2"/>
<comment type="caution">
    <text evidence="4">The sequence shown here is derived from an EMBL/GenBank/DDBJ whole genome shotgun (WGS) entry which is preliminary data.</text>
</comment>
<keyword evidence="1" id="KW-0732">Signal</keyword>
<evidence type="ECO:0000259" key="2">
    <source>
        <dbReference type="Pfam" id="PF00326"/>
    </source>
</evidence>
<evidence type="ECO:0000313" key="4">
    <source>
        <dbReference type="EMBL" id="OQP53757.1"/>
    </source>
</evidence>
<dbReference type="Pfam" id="PF00326">
    <property type="entry name" value="Peptidase_S9"/>
    <property type="match status" value="1"/>
</dbReference>
<dbReference type="PANTHER" id="PTHR30383">
    <property type="entry name" value="THIOESTERASE 1/PROTEASE 1/LYSOPHOSPHOLIPASE L1"/>
    <property type="match status" value="1"/>
</dbReference>
<dbReference type="Gene3D" id="3.40.50.1110">
    <property type="entry name" value="SGNH hydrolase"/>
    <property type="match status" value="1"/>
</dbReference>
<feature type="signal peptide" evidence="1">
    <location>
        <begin position="1"/>
        <end position="25"/>
    </location>
</feature>
<dbReference type="InterPro" id="IPR036514">
    <property type="entry name" value="SGNH_hydro_sf"/>
</dbReference>
<organism evidence="4 5">
    <name type="scientific">Niastella populi</name>
    <dbReference type="NCBI Taxonomy" id="550983"/>
    <lineage>
        <taxon>Bacteria</taxon>
        <taxon>Pseudomonadati</taxon>
        <taxon>Bacteroidota</taxon>
        <taxon>Chitinophagia</taxon>
        <taxon>Chitinophagales</taxon>
        <taxon>Chitinophagaceae</taxon>
        <taxon>Niastella</taxon>
    </lineage>
</organism>
<feature type="chain" id="PRO_5013274923" description="SGNH hydrolase-type esterase domain-containing protein" evidence="1">
    <location>
        <begin position="26"/>
        <end position="476"/>
    </location>
</feature>
<dbReference type="SUPFAM" id="SSF53474">
    <property type="entry name" value="alpha/beta-Hydrolases"/>
    <property type="match status" value="1"/>
</dbReference>
<dbReference type="GO" id="GO:0008236">
    <property type="term" value="F:serine-type peptidase activity"/>
    <property type="evidence" value="ECO:0007669"/>
    <property type="project" value="InterPro"/>
</dbReference>
<gene>
    <name evidence="4" type="ORF">A4R26_06330</name>
</gene>
<proteinExistence type="predicted"/>
<evidence type="ECO:0008006" key="6">
    <source>
        <dbReference type="Google" id="ProtNLM"/>
    </source>
</evidence>
<dbReference type="InterPro" id="IPR029058">
    <property type="entry name" value="AB_hydrolase_fold"/>
</dbReference>
<protein>
    <recommendedName>
        <fullName evidence="6">SGNH hydrolase-type esterase domain-containing protein</fullName>
    </recommendedName>
</protein>
<dbReference type="STRING" id="550983.A4R26_06330"/>
<dbReference type="InterPro" id="IPR013830">
    <property type="entry name" value="SGNH_hydro"/>
</dbReference>
<dbReference type="SUPFAM" id="SSF52266">
    <property type="entry name" value="SGNH hydrolase"/>
    <property type="match status" value="1"/>
</dbReference>
<sequence length="476" mass="52452">MKKITPNHCLFFVFLFIQTAVVAQKAVRISCVGNSITAGSRLADPKTEAYPAQLQQLLGGGYVVKNFGVGGRTVIKDCNRSYMATPAYREALKSEPDIVTIKLGTNDSRLPYRLQIDSFMADYKTLIRSFQQLPTHPRIILLLPVTSYLADTMRQTEQAIAKLIRPRIRQVAFEEKLELIDLHSITTGMAAAFPDSLHPSAAGAAILAKRVYEAVINKGDAHYDIFKKIKSPFTVSSFYGYDCADFTFNGRKAKIVKPRRTAEGRPFIWRARFWGVEPQTEIALLDRGFHVVYCDVAELFGNAAAIAAWNKYYAFLQRAGLSKKACMEGFSRGGVYVYNWAAQNAAKVACVYVDAPVLDLKSWPGGKGSSKGSAKEWDTFKKDYGYTSDSAAVTFKGNPVDKVAQIVKGGYPVLHVVGDADEVVPVSENTAIFEQKMQALGGNIQVIHKPGVNHHPHSLANPTPIVDFILKAVGRS</sequence>
<evidence type="ECO:0000313" key="5">
    <source>
        <dbReference type="Proteomes" id="UP000192276"/>
    </source>
</evidence>
<evidence type="ECO:0000259" key="3">
    <source>
        <dbReference type="Pfam" id="PF13472"/>
    </source>
</evidence>
<dbReference type="InterPro" id="IPR051532">
    <property type="entry name" value="Ester_Hydrolysis_Enzymes"/>
</dbReference>
<dbReference type="EMBL" id="LWBP01000210">
    <property type="protein sequence ID" value="OQP53757.1"/>
    <property type="molecule type" value="Genomic_DNA"/>
</dbReference>
<evidence type="ECO:0000256" key="1">
    <source>
        <dbReference type="SAM" id="SignalP"/>
    </source>
</evidence>
<dbReference type="PANTHER" id="PTHR30383:SF5">
    <property type="entry name" value="SGNH HYDROLASE-TYPE ESTERASE DOMAIN-CONTAINING PROTEIN"/>
    <property type="match status" value="1"/>
</dbReference>
<reference evidence="5" key="1">
    <citation type="submission" date="2016-04" db="EMBL/GenBank/DDBJ databases">
        <authorList>
            <person name="Chen L."/>
            <person name="Zhuang W."/>
            <person name="Wang G."/>
        </authorList>
    </citation>
    <scope>NUCLEOTIDE SEQUENCE [LARGE SCALE GENOMIC DNA]</scope>
    <source>
        <strain evidence="5">208</strain>
    </source>
</reference>
<dbReference type="GO" id="GO:0006508">
    <property type="term" value="P:proteolysis"/>
    <property type="evidence" value="ECO:0007669"/>
    <property type="project" value="InterPro"/>
</dbReference>
<feature type="domain" description="Peptidase S9 prolyl oligopeptidase catalytic" evidence="2">
    <location>
        <begin position="322"/>
        <end position="455"/>
    </location>
</feature>
<keyword evidence="5" id="KW-1185">Reference proteome</keyword>
<dbReference type="RefSeq" id="WP_081169641.1">
    <property type="nucleotide sequence ID" value="NZ_LWBP01000210.1"/>
</dbReference>
<name>A0A1V9F653_9BACT</name>
<dbReference type="GO" id="GO:0004622">
    <property type="term" value="F:phosphatidylcholine lysophospholipase activity"/>
    <property type="evidence" value="ECO:0007669"/>
    <property type="project" value="TreeGrafter"/>
</dbReference>
<dbReference type="Gene3D" id="3.40.50.1820">
    <property type="entry name" value="alpha/beta hydrolase"/>
    <property type="match status" value="1"/>
</dbReference>
<accession>A0A1V9F653</accession>